<keyword evidence="1" id="KW-1133">Transmembrane helix</keyword>
<name>A0A7D3XUU6_9EURY</name>
<gene>
    <name evidence="2" type="ORF">HPS36_05610</name>
</gene>
<keyword evidence="1" id="KW-0812">Transmembrane</keyword>
<keyword evidence="1" id="KW-0472">Membrane</keyword>
<organism evidence="2 3">
    <name type="scientific">Halorubrum salinarum</name>
    <dbReference type="NCBI Taxonomy" id="2739057"/>
    <lineage>
        <taxon>Archaea</taxon>
        <taxon>Methanobacteriati</taxon>
        <taxon>Methanobacteriota</taxon>
        <taxon>Stenosarchaea group</taxon>
        <taxon>Halobacteria</taxon>
        <taxon>Halobacteriales</taxon>
        <taxon>Haloferacaceae</taxon>
        <taxon>Halorubrum</taxon>
    </lineage>
</organism>
<feature type="transmembrane region" description="Helical" evidence="1">
    <location>
        <begin position="19"/>
        <end position="37"/>
    </location>
</feature>
<reference evidence="2 3" key="1">
    <citation type="submission" date="2020-05" db="EMBL/GenBank/DDBJ databases">
        <title>Halorubrum RHB-C sp.nov., an extremely halophilic archaeon isolated from solar salt farm.</title>
        <authorList>
            <person name="Ho H."/>
            <person name="Danganan R.E."/>
            <person name="Dedeles G.R."/>
            <person name="Kim S.-G."/>
        </authorList>
    </citation>
    <scope>NUCLEOTIDE SEQUENCE [LARGE SCALE GENOMIC DNA]</scope>
    <source>
        <strain evidence="2 3">RHB-C</strain>
    </source>
</reference>
<accession>A0A7D3XUU6</accession>
<dbReference type="Proteomes" id="UP000505020">
    <property type="component" value="Chromosome"/>
</dbReference>
<evidence type="ECO:0000313" key="2">
    <source>
        <dbReference type="EMBL" id="QKG92344.1"/>
    </source>
</evidence>
<evidence type="ECO:0000313" key="3">
    <source>
        <dbReference type="Proteomes" id="UP000505020"/>
    </source>
</evidence>
<feature type="transmembrane region" description="Helical" evidence="1">
    <location>
        <begin position="43"/>
        <end position="67"/>
    </location>
</feature>
<evidence type="ECO:0000256" key="1">
    <source>
        <dbReference type="SAM" id="Phobius"/>
    </source>
</evidence>
<dbReference type="KEGG" id="hsai:HPS36_05610"/>
<feature type="transmembrane region" description="Helical" evidence="1">
    <location>
        <begin position="133"/>
        <end position="151"/>
    </location>
</feature>
<dbReference type="AlphaFoldDB" id="A0A7D3XUU6"/>
<dbReference type="RefSeq" id="WP_173229012.1">
    <property type="nucleotide sequence ID" value="NZ_CP053941.1"/>
</dbReference>
<dbReference type="GeneID" id="55594458"/>
<sequence>MAGSRTAVRDALRPRRQHLLPLLAAGYVLGVAGLLALDPWPLVVKALFVAALPALAYVAAAAVVALAPDRVPTPSRSRAVTTAALAGVTALGLVVALADVSSIAVVVIPAAAVLAWPLVGGTYLGIRFGWSGASPLVVAASFALGAAIRAGR</sequence>
<protein>
    <submittedName>
        <fullName evidence="2">Uncharacterized protein</fullName>
    </submittedName>
</protein>
<keyword evidence="3" id="KW-1185">Reference proteome</keyword>
<dbReference type="EMBL" id="CP053941">
    <property type="protein sequence ID" value="QKG92344.1"/>
    <property type="molecule type" value="Genomic_DNA"/>
</dbReference>
<proteinExistence type="predicted"/>